<evidence type="ECO:0000313" key="3">
    <source>
        <dbReference type="Proteomes" id="UP000009222"/>
    </source>
</evidence>
<dbReference type="eggNOG" id="COG1404">
    <property type="taxonomic scope" value="Bacteria"/>
</dbReference>
<dbReference type="STRING" id="545695.TREAZ_2094"/>
<dbReference type="EMBL" id="CP001841">
    <property type="protein sequence ID" value="AEF80080.1"/>
    <property type="molecule type" value="Genomic_DNA"/>
</dbReference>
<protein>
    <submittedName>
        <fullName evidence="2">Bacterial pre-peptidase C-domain family</fullName>
    </submittedName>
</protein>
<dbReference type="KEGG" id="taz:TREAZ_2094"/>
<reference evidence="2 3" key="2">
    <citation type="journal article" date="2011" name="ISME J.">
        <title>RNA-seq reveals cooperative metabolic interactions between two termite-gut spirochete species in co-culture.</title>
        <authorList>
            <person name="Rosenthal A.Z."/>
            <person name="Matson E.G."/>
            <person name="Eldar A."/>
            <person name="Leadbetter J.R."/>
        </authorList>
    </citation>
    <scope>NUCLEOTIDE SEQUENCE [LARGE SCALE GENOMIC DNA]</scope>
    <source>
        <strain evidence="3">ATCC BAA-888 / DSM 13862 / ZAS-9</strain>
    </source>
</reference>
<proteinExistence type="predicted"/>
<accession>F5Y9G7</accession>
<feature type="signal peptide" evidence="1">
    <location>
        <begin position="1"/>
        <end position="24"/>
    </location>
</feature>
<dbReference type="RefSeq" id="WP_015709955.1">
    <property type="nucleotide sequence ID" value="NC_015577.1"/>
</dbReference>
<name>F5Y9G7_LEAAZ</name>
<organism evidence="2 3">
    <name type="scientific">Leadbettera azotonutricia (strain ATCC BAA-888 / DSM 13862 / ZAS-9)</name>
    <name type="common">Treponema azotonutricium</name>
    <dbReference type="NCBI Taxonomy" id="545695"/>
    <lineage>
        <taxon>Bacteria</taxon>
        <taxon>Pseudomonadati</taxon>
        <taxon>Spirochaetota</taxon>
        <taxon>Spirochaetia</taxon>
        <taxon>Spirochaetales</taxon>
        <taxon>Breznakiellaceae</taxon>
        <taxon>Leadbettera</taxon>
    </lineage>
</organism>
<dbReference type="HOGENOM" id="CLU_525740_0_0_12"/>
<dbReference type="InParanoid" id="F5Y9G7"/>
<keyword evidence="1" id="KW-0732">Signal</keyword>
<dbReference type="Proteomes" id="UP000009222">
    <property type="component" value="Chromosome"/>
</dbReference>
<evidence type="ECO:0000313" key="2">
    <source>
        <dbReference type="EMBL" id="AEF80080.1"/>
    </source>
</evidence>
<evidence type="ECO:0000256" key="1">
    <source>
        <dbReference type="SAM" id="SignalP"/>
    </source>
</evidence>
<dbReference type="OrthoDB" id="495674at2"/>
<dbReference type="AlphaFoldDB" id="F5Y9G7"/>
<keyword evidence="3" id="KW-1185">Reference proteome</keyword>
<dbReference type="SUPFAM" id="SSF89260">
    <property type="entry name" value="Collagen-binding domain"/>
    <property type="match status" value="2"/>
</dbReference>
<dbReference type="Gene3D" id="2.60.120.380">
    <property type="match status" value="3"/>
</dbReference>
<gene>
    <name evidence="2" type="ordered locus">TREAZ_2094</name>
</gene>
<reference evidence="3" key="1">
    <citation type="submission" date="2009-12" db="EMBL/GenBank/DDBJ databases">
        <title>Complete sequence of Treponema azotonutricium strain ZAS-9.</title>
        <authorList>
            <person name="Tetu S.G."/>
            <person name="Matson E."/>
            <person name="Ren Q."/>
            <person name="Seshadri R."/>
            <person name="Elbourne L."/>
            <person name="Hassan K.A."/>
            <person name="Durkin A."/>
            <person name="Radune D."/>
            <person name="Mohamoud Y."/>
            <person name="Shay R."/>
            <person name="Jin S."/>
            <person name="Zhang X."/>
            <person name="Lucey K."/>
            <person name="Ballor N.R."/>
            <person name="Ottesen E."/>
            <person name="Rosenthal R."/>
            <person name="Allen A."/>
            <person name="Leadbetter J.R."/>
            <person name="Paulsen I.T."/>
        </authorList>
    </citation>
    <scope>NUCLEOTIDE SEQUENCE [LARGE SCALE GENOMIC DNA]</scope>
    <source>
        <strain evidence="3">ATCC BAA-888 / DSM 13862 / ZAS-9</strain>
    </source>
</reference>
<sequence>MKHIIPYIAMALLPLFCIALPLSAQSVSAGKEIASLDQLDLAAAELARSIRPELLKLPQNSRIRVGAFYLDDSDTTLGSYLTQQLSAFLAGAPLNIVSPDTDFRTATAYTLRGSLLETGNIIRIYARLVKTDDETLIHSWNTDLGVTDFIDTMIQISSSSNVRRDRYEPDSRENPIAVTLGGSEIARTIHDSDDNDWFSITPDRQGVLVLETTGSMDTYMYLIDGDSSSELGSNDDGGQNTNAKIEWFAEEGKTYIARVKGLDGSLGHYGFKTTLEAIPVDANEPNDTRERATLIASGSRTEAVFGTAGDIDWYKVIIDPNSLPEGGQLSVWTEGRMDTTIAIYHRNEIIAEDDDSGDNENARLNITVSQGDYYIRASEARGRQGRYTLRTALRPVPVPDAYENDNSRSTAKDITIGDPVQGRTFSDSNDIDWVRIVITGAGLYEIRTKANDSELDSFMELYNSDNDKIAEDDDSGDNYDARIRQRLEPGTYYLKISCLGDDPLEDNRYTLRVTRTGN</sequence>
<feature type="chain" id="PRO_5003335061" evidence="1">
    <location>
        <begin position="25"/>
        <end position="518"/>
    </location>
</feature>